<feature type="transmembrane region" description="Helical" evidence="1">
    <location>
        <begin position="101"/>
        <end position="124"/>
    </location>
</feature>
<evidence type="ECO:0000313" key="3">
    <source>
        <dbReference type="Proteomes" id="UP000189935"/>
    </source>
</evidence>
<keyword evidence="1" id="KW-0472">Membrane</keyword>
<protein>
    <submittedName>
        <fullName evidence="2">Uncharacterized protein</fullName>
    </submittedName>
</protein>
<feature type="transmembrane region" description="Helical" evidence="1">
    <location>
        <begin position="47"/>
        <end position="67"/>
    </location>
</feature>
<proteinExistence type="predicted"/>
<dbReference type="EMBL" id="LT670844">
    <property type="protein sequence ID" value="SHL99235.1"/>
    <property type="molecule type" value="Genomic_DNA"/>
</dbReference>
<keyword evidence="1" id="KW-0812">Transmembrane</keyword>
<sequence>MRLASAHLLALVAFVFALYCCFGFLLGLSGNLRYGFKFDLKAFEFAAIYMMFIGPFALILMLVYFALLRASKVAIIILFVLSIALSLAFLFRTGIINGNVYLFIGVVWAGVTAALAHHLVYAVLRPRVIKESVSHA</sequence>
<evidence type="ECO:0000313" key="2">
    <source>
        <dbReference type="EMBL" id="SHL99235.1"/>
    </source>
</evidence>
<dbReference type="RefSeq" id="WP_079544384.1">
    <property type="nucleotide sequence ID" value="NZ_LT670844.1"/>
</dbReference>
<feature type="transmembrane region" description="Helical" evidence="1">
    <location>
        <begin position="74"/>
        <end position="95"/>
    </location>
</feature>
<dbReference type="Proteomes" id="UP000189935">
    <property type="component" value="Chromosome I"/>
</dbReference>
<name>A0A1M7F5H2_9BRAD</name>
<reference evidence="2 3" key="1">
    <citation type="submission" date="2016-11" db="EMBL/GenBank/DDBJ databases">
        <authorList>
            <person name="Jaros S."/>
            <person name="Januszkiewicz K."/>
            <person name="Wedrychowicz H."/>
        </authorList>
    </citation>
    <scope>NUCLEOTIDE SEQUENCE [LARGE SCALE GENOMIC DNA]</scope>
    <source>
        <strain evidence="2 3">GAS499</strain>
    </source>
</reference>
<accession>A0A1M7F5H2</accession>
<evidence type="ECO:0000256" key="1">
    <source>
        <dbReference type="SAM" id="Phobius"/>
    </source>
</evidence>
<gene>
    <name evidence="2" type="ORF">SAMN05444159_7390</name>
</gene>
<organism evidence="2 3">
    <name type="scientific">Bradyrhizobium lablabi</name>
    <dbReference type="NCBI Taxonomy" id="722472"/>
    <lineage>
        <taxon>Bacteria</taxon>
        <taxon>Pseudomonadati</taxon>
        <taxon>Pseudomonadota</taxon>
        <taxon>Alphaproteobacteria</taxon>
        <taxon>Hyphomicrobiales</taxon>
        <taxon>Nitrobacteraceae</taxon>
        <taxon>Bradyrhizobium</taxon>
    </lineage>
</organism>
<dbReference type="AlphaFoldDB" id="A0A1M7F5H2"/>
<keyword evidence="1" id="KW-1133">Transmembrane helix</keyword>